<feature type="region of interest" description="Disordered" evidence="2">
    <location>
        <begin position="183"/>
        <end position="207"/>
    </location>
</feature>
<reference evidence="3 4" key="1">
    <citation type="submission" date="2019-02" db="EMBL/GenBank/DDBJ databases">
        <title>Genome sequencing of the rare red list fungi Hericium alpestre (H. flagellum).</title>
        <authorList>
            <person name="Buettner E."/>
            <person name="Kellner H."/>
        </authorList>
    </citation>
    <scope>NUCLEOTIDE SEQUENCE [LARGE SCALE GENOMIC DNA]</scope>
    <source>
        <strain evidence="3 4">DSM 108284</strain>
    </source>
</reference>
<evidence type="ECO:0000313" key="4">
    <source>
        <dbReference type="Proteomes" id="UP000298061"/>
    </source>
</evidence>
<dbReference type="PANTHER" id="PTHR16487">
    <property type="entry name" value="PPP4R2-RELATED PROTEIN"/>
    <property type="match status" value="1"/>
</dbReference>
<evidence type="ECO:0000256" key="1">
    <source>
        <dbReference type="ARBA" id="ARBA00009207"/>
    </source>
</evidence>
<dbReference type="Pfam" id="PF09184">
    <property type="entry name" value="PPP4R2"/>
    <property type="match status" value="1"/>
</dbReference>
<name>A0A4Z0A5V1_9AGAM</name>
<dbReference type="GO" id="GO:0030289">
    <property type="term" value="C:protein phosphatase 4 complex"/>
    <property type="evidence" value="ECO:0007669"/>
    <property type="project" value="InterPro"/>
</dbReference>
<feature type="region of interest" description="Disordered" evidence="2">
    <location>
        <begin position="37"/>
        <end position="76"/>
    </location>
</feature>
<protein>
    <recommendedName>
        <fullName evidence="5">PPP4R2-domain-containing protein</fullName>
    </recommendedName>
</protein>
<comment type="similarity">
    <text evidence="1">Belongs to the PPP4R2 family.</text>
</comment>
<dbReference type="GO" id="GO:0005737">
    <property type="term" value="C:cytoplasm"/>
    <property type="evidence" value="ECO:0007669"/>
    <property type="project" value="TreeGrafter"/>
</dbReference>
<evidence type="ECO:0000256" key="2">
    <source>
        <dbReference type="SAM" id="MobiDB-lite"/>
    </source>
</evidence>
<keyword evidence="4" id="KW-1185">Reference proteome</keyword>
<dbReference type="EMBL" id="SFCI01000182">
    <property type="protein sequence ID" value="TFY81707.1"/>
    <property type="molecule type" value="Genomic_DNA"/>
</dbReference>
<dbReference type="STRING" id="135208.A0A4Z0A5V1"/>
<accession>A0A4Z0A5V1</accession>
<evidence type="ECO:0000313" key="3">
    <source>
        <dbReference type="EMBL" id="TFY81707.1"/>
    </source>
</evidence>
<dbReference type="AlphaFoldDB" id="A0A4Z0A5V1"/>
<sequence length="305" mass="32997">MLDKIASTDEVQIEWPKLRDIIKYKVDQNVSSFLADQEKLKSAHPPPFNPEPSTTGGLKIPPFPPRERNDENPNEAPKVFLSEEEAKEIKESLFAQLDNLDDTPFTIQRLSEVCEHPTEHYTTVGKYLRAVERTLYVTSSWSSFPPLPPQAGPTAIPSTPLGVSSTSVPSTPLFSPIPFLHNDARRSKSRSPPPSPLALTAVGPGGGVPLDTAAMALGDKAMGMVDEMDDPGPGHLSDRPTALSSVTSVGEGSGVMTLEDRFVKGSEGNGEGADAVQEPEAKRPRQDGDEDMNVDERDGDKENKS</sequence>
<dbReference type="OrthoDB" id="341898at2759"/>
<proteinExistence type="inferred from homology"/>
<feature type="compositionally biased region" description="Basic and acidic residues" evidence="2">
    <location>
        <begin position="294"/>
        <end position="305"/>
    </location>
</feature>
<comment type="caution">
    <text evidence="3">The sequence shown here is derived from an EMBL/GenBank/DDBJ whole genome shotgun (WGS) entry which is preliminary data.</text>
</comment>
<dbReference type="GO" id="GO:0005634">
    <property type="term" value="C:nucleus"/>
    <property type="evidence" value="ECO:0007669"/>
    <property type="project" value="TreeGrafter"/>
</dbReference>
<evidence type="ECO:0008006" key="5">
    <source>
        <dbReference type="Google" id="ProtNLM"/>
    </source>
</evidence>
<dbReference type="PANTHER" id="PTHR16487:SF0">
    <property type="entry name" value="PROTEIN PHOSPHATASE 4 REGULATORY SUBUNIT 2-RELATED"/>
    <property type="match status" value="1"/>
</dbReference>
<dbReference type="Proteomes" id="UP000298061">
    <property type="component" value="Unassembled WGS sequence"/>
</dbReference>
<dbReference type="GO" id="GO:0019888">
    <property type="term" value="F:protein phosphatase regulator activity"/>
    <property type="evidence" value="ECO:0007669"/>
    <property type="project" value="InterPro"/>
</dbReference>
<feature type="region of interest" description="Disordered" evidence="2">
    <location>
        <begin position="225"/>
        <end position="305"/>
    </location>
</feature>
<dbReference type="InterPro" id="IPR015267">
    <property type="entry name" value="PPP4R2"/>
</dbReference>
<gene>
    <name evidence="3" type="ORF">EWM64_g2308</name>
</gene>
<organism evidence="3 4">
    <name type="scientific">Hericium alpestre</name>
    <dbReference type="NCBI Taxonomy" id="135208"/>
    <lineage>
        <taxon>Eukaryota</taxon>
        <taxon>Fungi</taxon>
        <taxon>Dikarya</taxon>
        <taxon>Basidiomycota</taxon>
        <taxon>Agaricomycotina</taxon>
        <taxon>Agaricomycetes</taxon>
        <taxon>Russulales</taxon>
        <taxon>Hericiaceae</taxon>
        <taxon>Hericium</taxon>
    </lineage>
</organism>